<dbReference type="EMBL" id="JAYGIE010000019">
    <property type="protein sequence ID" value="MEA5477189.1"/>
    <property type="molecule type" value="Genomic_DNA"/>
</dbReference>
<keyword evidence="2" id="KW-0540">Nuclease</keyword>
<sequence length="196" mass="22219">MTIASDRLNFAEYLKYIEGTDYRYELVNGELIPMSLGTGQHGAVIKVLEKNLEVDIAEQNQDWVVLPALVGIRSPKGGRWDTCRIPDLVVMPKTQWRSLQTCEAIIEINQPPPILVVEVVSESTKSTDYRAKRGEYSVLGILEYWVVDPLIKKITIFRLDDGWYEVSEYVGDEIAQSPTFPNLKLTANQVFGNLLK</sequence>
<evidence type="ECO:0000259" key="1">
    <source>
        <dbReference type="Pfam" id="PF05685"/>
    </source>
</evidence>
<dbReference type="Proteomes" id="UP001301388">
    <property type="component" value="Unassembled WGS sequence"/>
</dbReference>
<comment type="caution">
    <text evidence="2">The sequence shown here is derived from an EMBL/GenBank/DDBJ whole genome shotgun (WGS) entry which is preliminary data.</text>
</comment>
<dbReference type="InterPro" id="IPR012296">
    <property type="entry name" value="Nuclease_put_TT1808"/>
</dbReference>
<dbReference type="Gene3D" id="3.90.1570.10">
    <property type="entry name" value="tt1808, chain A"/>
    <property type="match status" value="1"/>
</dbReference>
<dbReference type="InterPro" id="IPR011335">
    <property type="entry name" value="Restrct_endonuc-II-like"/>
</dbReference>
<dbReference type="CDD" id="cd06260">
    <property type="entry name" value="DUF820-like"/>
    <property type="match status" value="1"/>
</dbReference>
<dbReference type="GO" id="GO:0004519">
    <property type="term" value="F:endonuclease activity"/>
    <property type="evidence" value="ECO:0007669"/>
    <property type="project" value="UniProtKB-KW"/>
</dbReference>
<feature type="domain" description="Putative restriction endonuclease" evidence="1">
    <location>
        <begin position="11"/>
        <end position="187"/>
    </location>
</feature>
<proteinExistence type="predicted"/>
<dbReference type="Pfam" id="PF05685">
    <property type="entry name" value="Uma2"/>
    <property type="match status" value="1"/>
</dbReference>
<organism evidence="2 3">
    <name type="scientific">Pseudanabaena galeata UHCC 0370</name>
    <dbReference type="NCBI Taxonomy" id="3110310"/>
    <lineage>
        <taxon>Bacteria</taxon>
        <taxon>Bacillati</taxon>
        <taxon>Cyanobacteriota</taxon>
        <taxon>Cyanophyceae</taxon>
        <taxon>Pseudanabaenales</taxon>
        <taxon>Pseudanabaenaceae</taxon>
        <taxon>Pseudanabaena</taxon>
    </lineage>
</organism>
<dbReference type="SUPFAM" id="SSF52980">
    <property type="entry name" value="Restriction endonuclease-like"/>
    <property type="match status" value="1"/>
</dbReference>
<keyword evidence="2" id="KW-0255">Endonuclease</keyword>
<dbReference type="PANTHER" id="PTHR34107">
    <property type="entry name" value="SLL0198 PROTEIN-RELATED"/>
    <property type="match status" value="1"/>
</dbReference>
<keyword evidence="3" id="KW-1185">Reference proteome</keyword>
<dbReference type="InterPro" id="IPR008538">
    <property type="entry name" value="Uma2"/>
</dbReference>
<keyword evidence="2" id="KW-0378">Hydrolase</keyword>
<name>A0ABU5TG01_9CYAN</name>
<evidence type="ECO:0000313" key="2">
    <source>
        <dbReference type="EMBL" id="MEA5477189.1"/>
    </source>
</evidence>
<dbReference type="RefSeq" id="WP_323260600.1">
    <property type="nucleotide sequence ID" value="NZ_JAYGIE010000019.1"/>
</dbReference>
<dbReference type="PANTHER" id="PTHR34107:SF2">
    <property type="entry name" value="SLL0888 PROTEIN"/>
    <property type="match status" value="1"/>
</dbReference>
<protein>
    <submittedName>
        <fullName evidence="2">Uma2 family endonuclease</fullName>
    </submittedName>
</protein>
<gene>
    <name evidence="2" type="ORF">VB774_06100</name>
</gene>
<reference evidence="2 3" key="1">
    <citation type="submission" date="2023-12" db="EMBL/GenBank/DDBJ databases">
        <title>Baltic Sea Cyanobacteria.</title>
        <authorList>
            <person name="Delbaje E."/>
            <person name="Fewer D.P."/>
            <person name="Shishido T.K."/>
        </authorList>
    </citation>
    <scope>NUCLEOTIDE SEQUENCE [LARGE SCALE GENOMIC DNA]</scope>
    <source>
        <strain evidence="2 3">UHCC 0370</strain>
    </source>
</reference>
<evidence type="ECO:0000313" key="3">
    <source>
        <dbReference type="Proteomes" id="UP001301388"/>
    </source>
</evidence>
<accession>A0ABU5TG01</accession>